<proteinExistence type="predicted"/>
<accession>A0A0G4G2V9</accession>
<dbReference type="PANTHER" id="PTHR12241:SF147">
    <property type="entry name" value="TUBULIN POLYGLUTAMYLASE TTLL7"/>
    <property type="match status" value="1"/>
</dbReference>
<evidence type="ECO:0000313" key="5">
    <source>
        <dbReference type="Proteomes" id="UP000041254"/>
    </source>
</evidence>
<sequence length="391" mass="44653">MAANIAAFNLTYMNGSLPAFLPKDLPDSLETLQRIENESIATGLAAPWYMASDFVASEYIRPHLIGGYKWHLRLHVVVVSWDPLRLFLSERDGLVLIATKPFSFSSEDPLVHLTNADVQAESNGPTYFQTPLRFVHNLAYLSLIFTNDQLNIIWRRIREVIMWAFLSVEVPLHYHVHAGMAHPDSCFEYFGVDVILTPQLRPYLLEVNRFAATAYKTHVEKAVKKAVLVGMFCLVGVRCGSLRDTEEMMLRTRLPEDIYLALAGTSLSITAPQLPLMPWIRGDVGYFATREEEVDAALFSGENGNGWNDMSGDSLEHMFRAVLEYERDIVRSEKTGLRLIYPTIETLSIQHRLMDSIDFPTSYGHIALRNWLEWRRRRRHSHQEASQGVRA</sequence>
<dbReference type="GO" id="GO:0015631">
    <property type="term" value="F:tubulin binding"/>
    <property type="evidence" value="ECO:0007669"/>
    <property type="project" value="TreeGrafter"/>
</dbReference>
<protein>
    <recommendedName>
        <fullName evidence="6">Tubulin--tyrosine ligase-like protein 9</fullName>
    </recommendedName>
</protein>
<evidence type="ECO:0000313" key="4">
    <source>
        <dbReference type="EMBL" id="CEM22533.1"/>
    </source>
</evidence>
<dbReference type="InterPro" id="IPR004344">
    <property type="entry name" value="TTL/TTLL_fam"/>
</dbReference>
<dbReference type="AlphaFoldDB" id="A0A0G4G2V9"/>
<name>A0A0G4G2V9_VITBC</name>
<evidence type="ECO:0000256" key="2">
    <source>
        <dbReference type="ARBA" id="ARBA00022741"/>
    </source>
</evidence>
<keyword evidence="3" id="KW-0067">ATP-binding</keyword>
<dbReference type="Proteomes" id="UP000041254">
    <property type="component" value="Unassembled WGS sequence"/>
</dbReference>
<organism evidence="4 5">
    <name type="scientific">Vitrella brassicaformis (strain CCMP3155)</name>
    <dbReference type="NCBI Taxonomy" id="1169540"/>
    <lineage>
        <taxon>Eukaryota</taxon>
        <taxon>Sar</taxon>
        <taxon>Alveolata</taxon>
        <taxon>Colpodellida</taxon>
        <taxon>Vitrellaceae</taxon>
        <taxon>Vitrella</taxon>
    </lineage>
</organism>
<dbReference type="Pfam" id="PF03133">
    <property type="entry name" value="TTL"/>
    <property type="match status" value="1"/>
</dbReference>
<evidence type="ECO:0000256" key="3">
    <source>
        <dbReference type="ARBA" id="ARBA00022840"/>
    </source>
</evidence>
<dbReference type="InParanoid" id="A0A0G4G2V9"/>
<dbReference type="GO" id="GO:0005524">
    <property type="term" value="F:ATP binding"/>
    <property type="evidence" value="ECO:0007669"/>
    <property type="project" value="UniProtKB-KW"/>
</dbReference>
<evidence type="ECO:0000256" key="1">
    <source>
        <dbReference type="ARBA" id="ARBA00022598"/>
    </source>
</evidence>
<dbReference type="PANTHER" id="PTHR12241">
    <property type="entry name" value="TUBULIN POLYGLUTAMYLASE"/>
    <property type="match status" value="1"/>
</dbReference>
<evidence type="ECO:0008006" key="6">
    <source>
        <dbReference type="Google" id="ProtNLM"/>
    </source>
</evidence>
<dbReference type="EMBL" id="CDMY01000553">
    <property type="protein sequence ID" value="CEM22533.1"/>
    <property type="molecule type" value="Genomic_DNA"/>
</dbReference>
<dbReference type="PROSITE" id="PS51221">
    <property type="entry name" value="TTL"/>
    <property type="match status" value="1"/>
</dbReference>
<dbReference type="GO" id="GO:0070740">
    <property type="term" value="F:tubulin-glutamic acid ligase activity"/>
    <property type="evidence" value="ECO:0007669"/>
    <property type="project" value="TreeGrafter"/>
</dbReference>
<dbReference type="OrthoDB" id="202825at2759"/>
<dbReference type="Gene3D" id="3.30.470.20">
    <property type="entry name" value="ATP-grasp fold, B domain"/>
    <property type="match status" value="1"/>
</dbReference>
<dbReference type="GO" id="GO:0000226">
    <property type="term" value="P:microtubule cytoskeleton organization"/>
    <property type="evidence" value="ECO:0007669"/>
    <property type="project" value="TreeGrafter"/>
</dbReference>
<keyword evidence="5" id="KW-1185">Reference proteome</keyword>
<dbReference type="GO" id="GO:0036064">
    <property type="term" value="C:ciliary basal body"/>
    <property type="evidence" value="ECO:0007669"/>
    <property type="project" value="TreeGrafter"/>
</dbReference>
<reference evidence="4 5" key="1">
    <citation type="submission" date="2014-11" db="EMBL/GenBank/DDBJ databases">
        <authorList>
            <person name="Zhu J."/>
            <person name="Qi W."/>
            <person name="Song R."/>
        </authorList>
    </citation>
    <scope>NUCLEOTIDE SEQUENCE [LARGE SCALE GENOMIC DNA]</scope>
</reference>
<keyword evidence="2" id="KW-0547">Nucleotide-binding</keyword>
<dbReference type="VEuPathDB" id="CryptoDB:Vbra_16809"/>
<gene>
    <name evidence="4" type="ORF">Vbra_16809</name>
</gene>
<keyword evidence="1" id="KW-0436">Ligase</keyword>